<dbReference type="GO" id="GO:0006829">
    <property type="term" value="P:zinc ion transport"/>
    <property type="evidence" value="ECO:0007669"/>
    <property type="project" value="UniProtKB-KW"/>
</dbReference>
<dbReference type="EMBL" id="LDOT01000023">
    <property type="protein sequence ID" value="KLV04262.1"/>
    <property type="molecule type" value="Genomic_DNA"/>
</dbReference>
<feature type="transmembrane region" description="Helical" evidence="5">
    <location>
        <begin position="191"/>
        <end position="209"/>
    </location>
</feature>
<feature type="transmembrane region" description="Helical" evidence="5">
    <location>
        <begin position="48"/>
        <end position="68"/>
    </location>
</feature>
<evidence type="ECO:0000256" key="3">
    <source>
        <dbReference type="ARBA" id="ARBA00022989"/>
    </source>
</evidence>
<evidence type="ECO:0000256" key="1">
    <source>
        <dbReference type="ARBA" id="ARBA00004141"/>
    </source>
</evidence>
<evidence type="ECO:0000313" key="8">
    <source>
        <dbReference type="Proteomes" id="UP000036097"/>
    </source>
</evidence>
<dbReference type="InterPro" id="IPR058533">
    <property type="entry name" value="Cation_efflux_TM"/>
</dbReference>
<keyword evidence="4 5" id="KW-0472">Membrane</keyword>
<dbReference type="STRING" id="1195763.ABT56_16615"/>
<reference evidence="7 8" key="1">
    <citation type="submission" date="2015-05" db="EMBL/GenBank/DDBJ databases">
        <title>Photobacterium galathea sp. nov.</title>
        <authorList>
            <person name="Machado H."/>
            <person name="Gram L."/>
        </authorList>
    </citation>
    <scope>NUCLEOTIDE SEQUENCE [LARGE SCALE GENOMIC DNA]</scope>
    <source>
        <strain evidence="7 8">CGMCC 1.12159</strain>
    </source>
</reference>
<feature type="transmembrane region" description="Helical" evidence="5">
    <location>
        <begin position="18"/>
        <end position="36"/>
    </location>
</feature>
<dbReference type="PATRIC" id="fig|1195763.3.peg.3540"/>
<evidence type="ECO:0000259" key="6">
    <source>
        <dbReference type="Pfam" id="PF01545"/>
    </source>
</evidence>
<feature type="domain" description="Cation efflux protein transmembrane" evidence="6">
    <location>
        <begin position="17"/>
        <end position="220"/>
    </location>
</feature>
<sequence length="309" mass="33026">MIQPNNTLLTVEKKSLKVGAAANLFMALSGWAAFHLSGSEALLLDGNFSFILFLSSLAAINITAVKATRTSTFPFGLFAAESLYSMAKGLLITGVIITAITSNLSKIGSYLAGDDLPQLNTGPILLYSIAMVTICFGLAFFYHRQAEKTGGISAMLKTDKSASLVDGVMSAGTGCILIIIGYVSADGPFSFLLYIGDAIMVLLLACLMIKQPLGIVKQAFIEMAGGRLSQGDDYSRIEQTIEVHLRKYAISAEDIFISKTGSSFLAIASLSASKLGSTETCTLVALKHAIHDELYNHYPFLDVEFTITD</sequence>
<dbReference type="Pfam" id="PF01545">
    <property type="entry name" value="Cation_efflux"/>
    <property type="match status" value="1"/>
</dbReference>
<comment type="subcellular location">
    <subcellularLocation>
        <location evidence="1">Membrane</location>
        <topology evidence="1">Multi-pass membrane protein</topology>
    </subcellularLocation>
</comment>
<gene>
    <name evidence="7" type="ORF">ABT56_16615</name>
</gene>
<keyword evidence="2 5" id="KW-0812">Transmembrane</keyword>
<name>A0A0J1JPU8_9GAMM</name>
<evidence type="ECO:0000256" key="2">
    <source>
        <dbReference type="ARBA" id="ARBA00022692"/>
    </source>
</evidence>
<evidence type="ECO:0000313" key="7">
    <source>
        <dbReference type="EMBL" id="KLV04262.1"/>
    </source>
</evidence>
<keyword evidence="8" id="KW-1185">Reference proteome</keyword>
<dbReference type="GO" id="GO:0008324">
    <property type="term" value="F:monoatomic cation transmembrane transporter activity"/>
    <property type="evidence" value="ECO:0007669"/>
    <property type="project" value="InterPro"/>
</dbReference>
<protein>
    <recommendedName>
        <fullName evidence="6">Cation efflux protein transmembrane domain-containing protein</fullName>
    </recommendedName>
</protein>
<dbReference type="SUPFAM" id="SSF161111">
    <property type="entry name" value="Cation efflux protein transmembrane domain-like"/>
    <property type="match status" value="1"/>
</dbReference>
<dbReference type="AlphaFoldDB" id="A0A0J1JPU8"/>
<organism evidence="7 8">
    <name type="scientific">Photobacterium aquae</name>
    <dbReference type="NCBI Taxonomy" id="1195763"/>
    <lineage>
        <taxon>Bacteria</taxon>
        <taxon>Pseudomonadati</taxon>
        <taxon>Pseudomonadota</taxon>
        <taxon>Gammaproteobacteria</taxon>
        <taxon>Vibrionales</taxon>
        <taxon>Vibrionaceae</taxon>
        <taxon>Photobacterium</taxon>
    </lineage>
</organism>
<comment type="caution">
    <text evidence="7">The sequence shown here is derived from an EMBL/GenBank/DDBJ whole genome shotgun (WGS) entry which is preliminary data.</text>
</comment>
<evidence type="ECO:0000256" key="4">
    <source>
        <dbReference type="ARBA" id="ARBA00023136"/>
    </source>
</evidence>
<proteinExistence type="predicted"/>
<dbReference type="Proteomes" id="UP000036097">
    <property type="component" value="Unassembled WGS sequence"/>
</dbReference>
<keyword evidence="3 5" id="KW-1133">Transmembrane helix</keyword>
<feature type="transmembrane region" description="Helical" evidence="5">
    <location>
        <begin position="124"/>
        <end position="143"/>
    </location>
</feature>
<accession>A0A0J1JPU8</accession>
<dbReference type="OrthoDB" id="9810598at2"/>
<evidence type="ECO:0000256" key="5">
    <source>
        <dbReference type="SAM" id="Phobius"/>
    </source>
</evidence>
<dbReference type="GO" id="GO:0016020">
    <property type="term" value="C:membrane"/>
    <property type="evidence" value="ECO:0007669"/>
    <property type="project" value="UniProtKB-SubCell"/>
</dbReference>
<dbReference type="InterPro" id="IPR027469">
    <property type="entry name" value="Cation_efflux_TMD_sf"/>
</dbReference>
<dbReference type="Gene3D" id="1.20.1510.10">
    <property type="entry name" value="Cation efflux protein transmembrane domain"/>
    <property type="match status" value="1"/>
</dbReference>
<feature type="transmembrane region" description="Helical" evidence="5">
    <location>
        <begin position="164"/>
        <end position="185"/>
    </location>
</feature>